<feature type="compositionally biased region" description="Basic and acidic residues" evidence="1">
    <location>
        <begin position="414"/>
        <end position="439"/>
    </location>
</feature>
<dbReference type="AlphaFoldDB" id="A0A3N4J180"/>
<feature type="region of interest" description="Disordered" evidence="1">
    <location>
        <begin position="397"/>
        <end position="577"/>
    </location>
</feature>
<protein>
    <submittedName>
        <fullName evidence="2">Uncharacterized protein</fullName>
    </submittedName>
</protein>
<proteinExistence type="predicted"/>
<feature type="non-terminal residue" evidence="2">
    <location>
        <position position="577"/>
    </location>
</feature>
<feature type="compositionally biased region" description="Low complexity" evidence="1">
    <location>
        <begin position="397"/>
        <end position="409"/>
    </location>
</feature>
<name>A0A3N4J180_9PEZI</name>
<evidence type="ECO:0000313" key="2">
    <source>
        <dbReference type="EMBL" id="RPA91916.1"/>
    </source>
</evidence>
<dbReference type="EMBL" id="ML120484">
    <property type="protein sequence ID" value="RPA91916.1"/>
    <property type="molecule type" value="Genomic_DNA"/>
</dbReference>
<keyword evidence="3" id="KW-1185">Reference proteome</keyword>
<dbReference type="OrthoDB" id="9984275at2759"/>
<feature type="compositionally biased region" description="Basic and acidic residues" evidence="1">
    <location>
        <begin position="534"/>
        <end position="561"/>
    </location>
</feature>
<evidence type="ECO:0000256" key="1">
    <source>
        <dbReference type="SAM" id="MobiDB-lite"/>
    </source>
</evidence>
<evidence type="ECO:0000313" key="3">
    <source>
        <dbReference type="Proteomes" id="UP000276215"/>
    </source>
</evidence>
<gene>
    <name evidence="2" type="ORF">L873DRAFT_1556380</name>
</gene>
<reference evidence="2 3" key="1">
    <citation type="journal article" date="2018" name="Nat. Ecol. Evol.">
        <title>Pezizomycetes genomes reveal the molecular basis of ectomycorrhizal truffle lifestyle.</title>
        <authorList>
            <person name="Murat C."/>
            <person name="Payen T."/>
            <person name="Noel B."/>
            <person name="Kuo A."/>
            <person name="Morin E."/>
            <person name="Chen J."/>
            <person name="Kohler A."/>
            <person name="Krizsan K."/>
            <person name="Balestrini R."/>
            <person name="Da Silva C."/>
            <person name="Montanini B."/>
            <person name="Hainaut M."/>
            <person name="Levati E."/>
            <person name="Barry K.W."/>
            <person name="Belfiori B."/>
            <person name="Cichocki N."/>
            <person name="Clum A."/>
            <person name="Dockter R.B."/>
            <person name="Fauchery L."/>
            <person name="Guy J."/>
            <person name="Iotti M."/>
            <person name="Le Tacon F."/>
            <person name="Lindquist E.A."/>
            <person name="Lipzen A."/>
            <person name="Malagnac F."/>
            <person name="Mello A."/>
            <person name="Molinier V."/>
            <person name="Miyauchi S."/>
            <person name="Poulain J."/>
            <person name="Riccioni C."/>
            <person name="Rubini A."/>
            <person name="Sitrit Y."/>
            <person name="Splivallo R."/>
            <person name="Traeger S."/>
            <person name="Wang M."/>
            <person name="Zifcakova L."/>
            <person name="Wipf D."/>
            <person name="Zambonelli A."/>
            <person name="Paolocci F."/>
            <person name="Nowrousian M."/>
            <person name="Ottonello S."/>
            <person name="Baldrian P."/>
            <person name="Spatafora J.W."/>
            <person name="Henrissat B."/>
            <person name="Nagy L.G."/>
            <person name="Aury J.M."/>
            <person name="Wincker P."/>
            <person name="Grigoriev I.V."/>
            <person name="Bonfante P."/>
            <person name="Martin F.M."/>
        </authorList>
    </citation>
    <scope>NUCLEOTIDE SEQUENCE [LARGE SCALE GENOMIC DNA]</scope>
    <source>
        <strain evidence="2 3">120613-1</strain>
    </source>
</reference>
<dbReference type="Proteomes" id="UP000276215">
    <property type="component" value="Unassembled WGS sequence"/>
</dbReference>
<accession>A0A3N4J180</accession>
<sequence length="577" mass="64432">MIKFTQFTHPQWIGHPEKNSPTSVVNLYDLPKASHLLAIGDESSGVDKIVRAVADNIVHHAVAYDVSSGFMRNAPIPRIELWTSEEITQKLGELKVYEENAESKHQANTVKKEGNSLISTPLESWDLSNSRAKRAGYPPEIAAEALKKLLEHDKWPKNAIAAIGQEAGVRLFITECAKQGIKARELMVSNWNRDMEKEGRIPIGRTDMLFDPKIRKYYKERNERDSSQDETIVWVTTSTKARGLDIPGVFHLYVLHRLVKARDYTTYCGRVARWPFPTLEQDTKDPGSLGLTVRRGVGKVVSLLLEDHVVPASGLENSSAGNQIITNDGSDRAKWSWLEEGLMLAKIGCHFQDYYGNKGEYPCGPEVPTPKLIKPKALPPIASPTFNLLDAALGPGPLQESSLFSPSEESPSDQTRRDPFELSPERPKQASKTAQHELSTDLPDLADMWNLPLPDVSSKPRKGLQEPTRNSGDDANPSFFTPPQENFRTESRSSPARKWGATRLSARGILSDNGYLEPLTKSLRGKNCGPGQSKDLERYDNPREEFRPDLKSDKEREEDAKMLSLTAVDAEEGYQVP</sequence>
<dbReference type="STRING" id="1336337.A0A3N4J180"/>
<organism evidence="2 3">
    <name type="scientific">Choiromyces venosus 120613-1</name>
    <dbReference type="NCBI Taxonomy" id="1336337"/>
    <lineage>
        <taxon>Eukaryota</taxon>
        <taxon>Fungi</taxon>
        <taxon>Dikarya</taxon>
        <taxon>Ascomycota</taxon>
        <taxon>Pezizomycotina</taxon>
        <taxon>Pezizomycetes</taxon>
        <taxon>Pezizales</taxon>
        <taxon>Tuberaceae</taxon>
        <taxon>Choiromyces</taxon>
    </lineage>
</organism>